<dbReference type="GO" id="GO:0008270">
    <property type="term" value="F:zinc ion binding"/>
    <property type="evidence" value="ECO:0007669"/>
    <property type="project" value="InterPro"/>
</dbReference>
<dbReference type="PROSITE" id="PS00059">
    <property type="entry name" value="ADH_ZINC"/>
    <property type="match status" value="1"/>
</dbReference>
<comment type="cofactor">
    <cofactor evidence="4">
        <name>Zn(2+)</name>
        <dbReference type="ChEBI" id="CHEBI:29105"/>
    </cofactor>
</comment>
<gene>
    <name evidence="6" type="ORF">K0B96_14300</name>
</gene>
<evidence type="ECO:0000256" key="2">
    <source>
        <dbReference type="ARBA" id="ARBA00022833"/>
    </source>
</evidence>
<evidence type="ECO:0000256" key="3">
    <source>
        <dbReference type="ARBA" id="ARBA00023002"/>
    </source>
</evidence>
<dbReference type="KEGG" id="ole:K0B96_14300"/>
<protein>
    <submittedName>
        <fullName evidence="6">Zinc-binding dehydrogenase</fullName>
    </submittedName>
</protein>
<dbReference type="AlphaFoldDB" id="A0A8F9TUX8"/>
<evidence type="ECO:0000256" key="1">
    <source>
        <dbReference type="ARBA" id="ARBA00022723"/>
    </source>
</evidence>
<organism evidence="6 7">
    <name type="scientific">Horticoccus luteus</name>
    <dbReference type="NCBI Taxonomy" id="2862869"/>
    <lineage>
        <taxon>Bacteria</taxon>
        <taxon>Pseudomonadati</taxon>
        <taxon>Verrucomicrobiota</taxon>
        <taxon>Opitutia</taxon>
        <taxon>Opitutales</taxon>
        <taxon>Opitutaceae</taxon>
        <taxon>Horticoccus</taxon>
    </lineage>
</organism>
<dbReference type="RefSeq" id="WP_220161560.1">
    <property type="nucleotide sequence ID" value="NZ_CP080507.1"/>
</dbReference>
<reference evidence="6" key="1">
    <citation type="submission" date="2021-08" db="EMBL/GenBank/DDBJ databases">
        <title>Genome of a novel bacterium of the phylum Verrucomicrobia, Oleiharenicola sp. KSB-15.</title>
        <authorList>
            <person name="Chung J.-H."/>
            <person name="Ahn J.-H."/>
            <person name="Yoon Y."/>
            <person name="Kim D.-Y."/>
            <person name="An S.-H."/>
            <person name="Park I."/>
            <person name="Yeon J."/>
        </authorList>
    </citation>
    <scope>NUCLEOTIDE SEQUENCE</scope>
    <source>
        <strain evidence="6">KSB-15</strain>
    </source>
</reference>
<evidence type="ECO:0000256" key="4">
    <source>
        <dbReference type="RuleBase" id="RU361277"/>
    </source>
</evidence>
<keyword evidence="2 4" id="KW-0862">Zinc</keyword>
<sequence>MTLPARMKLLQIEAPGHAAWKDAPLPQPAAGEVLIRVLGVSTCPHWDMHIFDGQPMFPGMKLEYPYLPGQPGHEAMGEVVALGADVTKLRVGDHVVAWRDTGKPRRGFYAQFNTFHENDLLVLPATLSPAAVASLELAMCVEVSFQQLAALGGPLGRIGLSGLGPAGLVAVQLAKAHGASEVIAFDPVAERRALALTLGADRALAPDAAQWPASRQSDALDNAIDLTGVPPAIEFLMDRTRRCVTLFGVLREQVRFGTQHLFGPGLILSGYGDHNRAAAETALRFIVEGKLHLAPLITQTMPFTRYAEAVDLLRRKQAIKILFDPWA</sequence>
<evidence type="ECO:0000313" key="7">
    <source>
        <dbReference type="Proteomes" id="UP000825051"/>
    </source>
</evidence>
<dbReference type="Proteomes" id="UP000825051">
    <property type="component" value="Chromosome"/>
</dbReference>
<dbReference type="Pfam" id="PF00107">
    <property type="entry name" value="ADH_zinc_N"/>
    <property type="match status" value="1"/>
</dbReference>
<dbReference type="Pfam" id="PF08240">
    <property type="entry name" value="ADH_N"/>
    <property type="match status" value="1"/>
</dbReference>
<dbReference type="InterPro" id="IPR050129">
    <property type="entry name" value="Zn_alcohol_dh"/>
</dbReference>
<dbReference type="SUPFAM" id="SSF51735">
    <property type="entry name" value="NAD(P)-binding Rossmann-fold domains"/>
    <property type="match status" value="1"/>
</dbReference>
<name>A0A8F9TUX8_9BACT</name>
<dbReference type="Gene3D" id="3.40.50.720">
    <property type="entry name" value="NAD(P)-binding Rossmann-like Domain"/>
    <property type="match status" value="1"/>
</dbReference>
<dbReference type="InterPro" id="IPR011032">
    <property type="entry name" value="GroES-like_sf"/>
</dbReference>
<keyword evidence="1 4" id="KW-0479">Metal-binding</keyword>
<dbReference type="SUPFAM" id="SSF50129">
    <property type="entry name" value="GroES-like"/>
    <property type="match status" value="1"/>
</dbReference>
<feature type="domain" description="Enoyl reductase (ER)" evidence="5">
    <location>
        <begin position="16"/>
        <end position="323"/>
    </location>
</feature>
<keyword evidence="3" id="KW-0560">Oxidoreductase</keyword>
<evidence type="ECO:0000313" key="6">
    <source>
        <dbReference type="EMBL" id="QYM78456.1"/>
    </source>
</evidence>
<dbReference type="Gene3D" id="3.90.180.10">
    <property type="entry name" value="Medium-chain alcohol dehydrogenases, catalytic domain"/>
    <property type="match status" value="2"/>
</dbReference>
<dbReference type="InterPro" id="IPR036291">
    <property type="entry name" value="NAD(P)-bd_dom_sf"/>
</dbReference>
<dbReference type="InterPro" id="IPR013149">
    <property type="entry name" value="ADH-like_C"/>
</dbReference>
<dbReference type="GO" id="GO:0016616">
    <property type="term" value="F:oxidoreductase activity, acting on the CH-OH group of donors, NAD or NADP as acceptor"/>
    <property type="evidence" value="ECO:0007669"/>
    <property type="project" value="UniProtKB-ARBA"/>
</dbReference>
<dbReference type="SMART" id="SM00829">
    <property type="entry name" value="PKS_ER"/>
    <property type="match status" value="1"/>
</dbReference>
<dbReference type="InterPro" id="IPR002328">
    <property type="entry name" value="ADH_Zn_CS"/>
</dbReference>
<dbReference type="PANTHER" id="PTHR43401">
    <property type="entry name" value="L-THREONINE 3-DEHYDROGENASE"/>
    <property type="match status" value="1"/>
</dbReference>
<proteinExistence type="inferred from homology"/>
<keyword evidence="7" id="KW-1185">Reference proteome</keyword>
<comment type="similarity">
    <text evidence="4">Belongs to the zinc-containing alcohol dehydrogenase family.</text>
</comment>
<dbReference type="InterPro" id="IPR020843">
    <property type="entry name" value="ER"/>
</dbReference>
<dbReference type="PANTHER" id="PTHR43401:SF2">
    <property type="entry name" value="L-THREONINE 3-DEHYDROGENASE"/>
    <property type="match status" value="1"/>
</dbReference>
<dbReference type="EMBL" id="CP080507">
    <property type="protein sequence ID" value="QYM78456.1"/>
    <property type="molecule type" value="Genomic_DNA"/>
</dbReference>
<accession>A0A8F9TUX8</accession>
<dbReference type="InterPro" id="IPR013154">
    <property type="entry name" value="ADH-like_N"/>
</dbReference>
<evidence type="ECO:0000259" key="5">
    <source>
        <dbReference type="SMART" id="SM00829"/>
    </source>
</evidence>